<dbReference type="RefSeq" id="WP_026203836.1">
    <property type="nucleotide sequence ID" value="NZ_JACHBK010000007.1"/>
</dbReference>
<dbReference type="Proteomes" id="UP000585507">
    <property type="component" value="Unassembled WGS sequence"/>
</dbReference>
<dbReference type="PANTHER" id="PTHR24171:SF9">
    <property type="entry name" value="ANKYRIN REPEAT DOMAIN-CONTAINING PROTEIN 39"/>
    <property type="match status" value="1"/>
</dbReference>
<evidence type="ECO:0000313" key="6">
    <source>
        <dbReference type="Proteomes" id="UP000585507"/>
    </source>
</evidence>
<feature type="signal peptide" evidence="4">
    <location>
        <begin position="1"/>
        <end position="19"/>
    </location>
</feature>
<keyword evidence="4" id="KW-0732">Signal</keyword>
<dbReference type="PRINTS" id="PR01415">
    <property type="entry name" value="ANKYRIN"/>
</dbReference>
<keyword evidence="1" id="KW-0677">Repeat</keyword>
<feature type="repeat" description="ANK" evidence="3">
    <location>
        <begin position="84"/>
        <end position="116"/>
    </location>
</feature>
<dbReference type="PANTHER" id="PTHR24171">
    <property type="entry name" value="ANKYRIN REPEAT DOMAIN-CONTAINING PROTEIN 39-RELATED"/>
    <property type="match status" value="1"/>
</dbReference>
<dbReference type="SMART" id="SM00248">
    <property type="entry name" value="ANK"/>
    <property type="match status" value="4"/>
</dbReference>
<feature type="repeat" description="ANK" evidence="3">
    <location>
        <begin position="51"/>
        <end position="83"/>
    </location>
</feature>
<dbReference type="PROSITE" id="PS50088">
    <property type="entry name" value="ANK_REPEAT"/>
    <property type="match status" value="3"/>
</dbReference>
<dbReference type="Pfam" id="PF12796">
    <property type="entry name" value="Ank_2"/>
    <property type="match status" value="2"/>
</dbReference>
<proteinExistence type="predicted"/>
<dbReference type="Gene3D" id="1.25.40.20">
    <property type="entry name" value="Ankyrin repeat-containing domain"/>
    <property type="match status" value="1"/>
</dbReference>
<gene>
    <name evidence="5" type="ORF">GGD55_003338</name>
</gene>
<dbReference type="SUPFAM" id="SSF48403">
    <property type="entry name" value="Ankyrin repeat"/>
    <property type="match status" value="1"/>
</dbReference>
<reference evidence="5 6" key="1">
    <citation type="submission" date="2020-08" db="EMBL/GenBank/DDBJ databases">
        <title>Genomic Encyclopedia of Type Strains, Phase IV (KMG-V): Genome sequencing to study the core and pangenomes of soil and plant-associated prokaryotes.</title>
        <authorList>
            <person name="Whitman W."/>
        </authorList>
    </citation>
    <scope>NUCLEOTIDE SEQUENCE [LARGE SCALE GENOMIC DNA]</scope>
    <source>
        <strain evidence="5 6">SEMIA 4084</strain>
    </source>
</reference>
<organism evidence="5 6">
    <name type="scientific">Rhizobium giardinii</name>
    <dbReference type="NCBI Taxonomy" id="56731"/>
    <lineage>
        <taxon>Bacteria</taxon>
        <taxon>Pseudomonadati</taxon>
        <taxon>Pseudomonadota</taxon>
        <taxon>Alphaproteobacteria</taxon>
        <taxon>Hyphomicrobiales</taxon>
        <taxon>Rhizobiaceae</taxon>
        <taxon>Rhizobium/Agrobacterium group</taxon>
        <taxon>Rhizobium</taxon>
    </lineage>
</organism>
<accession>A0A7W8X9H5</accession>
<evidence type="ECO:0000313" key="5">
    <source>
        <dbReference type="EMBL" id="MBB5536627.1"/>
    </source>
</evidence>
<sequence length="197" mass="20180">MRGLLALVALMFAATMVAAGDRLFDAVAAGDAGAVEQALAAGAAVDARAPDQATPLINAALADQPAIAELLIGKGANAMARNSGGFTPLHAAAFSGSVPISKLLLDHGATLDDAANKAGVTPLMVAGEENHVALATFLITEGADVGKAEVHGYTPITRAFWKGNTDIVRLFKRHGATCPPASFLGEQDYAKCMEIRD</sequence>
<evidence type="ECO:0000256" key="4">
    <source>
        <dbReference type="SAM" id="SignalP"/>
    </source>
</evidence>
<feature type="repeat" description="ANK" evidence="3">
    <location>
        <begin position="118"/>
        <end position="150"/>
    </location>
</feature>
<dbReference type="InterPro" id="IPR036770">
    <property type="entry name" value="Ankyrin_rpt-contain_sf"/>
</dbReference>
<feature type="chain" id="PRO_5031453109" evidence="4">
    <location>
        <begin position="20"/>
        <end position="197"/>
    </location>
</feature>
<evidence type="ECO:0000256" key="2">
    <source>
        <dbReference type="ARBA" id="ARBA00023043"/>
    </source>
</evidence>
<dbReference type="PROSITE" id="PS50297">
    <property type="entry name" value="ANK_REP_REGION"/>
    <property type="match status" value="2"/>
</dbReference>
<evidence type="ECO:0000256" key="1">
    <source>
        <dbReference type="ARBA" id="ARBA00022737"/>
    </source>
</evidence>
<comment type="caution">
    <text evidence="5">The sequence shown here is derived from an EMBL/GenBank/DDBJ whole genome shotgun (WGS) entry which is preliminary data.</text>
</comment>
<evidence type="ECO:0000256" key="3">
    <source>
        <dbReference type="PROSITE-ProRule" id="PRU00023"/>
    </source>
</evidence>
<dbReference type="EMBL" id="JACHBK010000007">
    <property type="protein sequence ID" value="MBB5536627.1"/>
    <property type="molecule type" value="Genomic_DNA"/>
</dbReference>
<keyword evidence="2 3" id="KW-0040">ANK repeat</keyword>
<protein>
    <submittedName>
        <fullName evidence="5">Ankyrin repeat protein</fullName>
    </submittedName>
</protein>
<keyword evidence="6" id="KW-1185">Reference proteome</keyword>
<dbReference type="InterPro" id="IPR002110">
    <property type="entry name" value="Ankyrin_rpt"/>
</dbReference>
<name>A0A7W8X9H5_9HYPH</name>
<dbReference type="AlphaFoldDB" id="A0A7W8X9H5"/>